<dbReference type="RefSeq" id="XP_033525869.1">
    <property type="nucleotide sequence ID" value="XM_033667747.1"/>
</dbReference>
<keyword evidence="2" id="KW-0479">Metal-binding</keyword>
<evidence type="ECO:0000313" key="11">
    <source>
        <dbReference type="Proteomes" id="UP000799771"/>
    </source>
</evidence>
<evidence type="ECO:0000256" key="2">
    <source>
        <dbReference type="ARBA" id="ARBA00022723"/>
    </source>
</evidence>
<keyword evidence="6" id="KW-0238">DNA-binding</keyword>
<evidence type="ECO:0000256" key="6">
    <source>
        <dbReference type="ARBA" id="ARBA00023125"/>
    </source>
</evidence>
<evidence type="ECO:0000259" key="9">
    <source>
        <dbReference type="PROSITE" id="PS50157"/>
    </source>
</evidence>
<keyword evidence="7" id="KW-0539">Nucleus</keyword>
<name>A0A6A6AHL0_9PLEO</name>
<reference evidence="10" key="1">
    <citation type="journal article" date="2020" name="Stud. Mycol.">
        <title>101 Dothideomycetes genomes: a test case for predicting lifestyles and emergence of pathogens.</title>
        <authorList>
            <person name="Haridas S."/>
            <person name="Albert R."/>
            <person name="Binder M."/>
            <person name="Bloem J."/>
            <person name="Labutti K."/>
            <person name="Salamov A."/>
            <person name="Andreopoulos B."/>
            <person name="Baker S."/>
            <person name="Barry K."/>
            <person name="Bills G."/>
            <person name="Bluhm B."/>
            <person name="Cannon C."/>
            <person name="Castanera R."/>
            <person name="Culley D."/>
            <person name="Daum C."/>
            <person name="Ezra D."/>
            <person name="Gonzalez J."/>
            <person name="Henrissat B."/>
            <person name="Kuo A."/>
            <person name="Liang C."/>
            <person name="Lipzen A."/>
            <person name="Lutzoni F."/>
            <person name="Magnuson J."/>
            <person name="Mondo S."/>
            <person name="Nolan M."/>
            <person name="Ohm R."/>
            <person name="Pangilinan J."/>
            <person name="Park H.-J."/>
            <person name="Ramirez L."/>
            <person name="Alfaro M."/>
            <person name="Sun H."/>
            <person name="Tritt A."/>
            <person name="Yoshinaga Y."/>
            <person name="Zwiers L.-H."/>
            <person name="Turgeon B."/>
            <person name="Goodwin S."/>
            <person name="Spatafora J."/>
            <person name="Crous P."/>
            <person name="Grigoriev I."/>
        </authorList>
    </citation>
    <scope>NUCLEOTIDE SEQUENCE</scope>
    <source>
        <strain evidence="10">CBS 119687</strain>
    </source>
</reference>
<dbReference type="FunFam" id="3.30.160.60:FF:000125">
    <property type="entry name" value="Putative zinc finger protein 143"/>
    <property type="match status" value="1"/>
</dbReference>
<dbReference type="GO" id="GO:0005634">
    <property type="term" value="C:nucleus"/>
    <property type="evidence" value="ECO:0007669"/>
    <property type="project" value="UniProtKB-SubCell"/>
</dbReference>
<evidence type="ECO:0000256" key="3">
    <source>
        <dbReference type="ARBA" id="ARBA00022737"/>
    </source>
</evidence>
<evidence type="ECO:0000313" key="10">
    <source>
        <dbReference type="EMBL" id="KAF2131482.1"/>
    </source>
</evidence>
<dbReference type="GO" id="GO:0000978">
    <property type="term" value="F:RNA polymerase II cis-regulatory region sequence-specific DNA binding"/>
    <property type="evidence" value="ECO:0007669"/>
    <property type="project" value="TreeGrafter"/>
</dbReference>
<dbReference type="GO" id="GO:0000981">
    <property type="term" value="F:DNA-binding transcription factor activity, RNA polymerase II-specific"/>
    <property type="evidence" value="ECO:0007669"/>
    <property type="project" value="UniProtKB-ARBA"/>
</dbReference>
<feature type="domain" description="C2H2-type" evidence="9">
    <location>
        <begin position="521"/>
        <end position="550"/>
    </location>
</feature>
<feature type="domain" description="C2H2-type" evidence="9">
    <location>
        <begin position="580"/>
        <end position="607"/>
    </location>
</feature>
<keyword evidence="11" id="KW-1185">Reference proteome</keyword>
<dbReference type="Proteomes" id="UP000799771">
    <property type="component" value="Unassembled WGS sequence"/>
</dbReference>
<organism evidence="10 11">
    <name type="scientific">Dothidotthia symphoricarpi CBS 119687</name>
    <dbReference type="NCBI Taxonomy" id="1392245"/>
    <lineage>
        <taxon>Eukaryota</taxon>
        <taxon>Fungi</taxon>
        <taxon>Dikarya</taxon>
        <taxon>Ascomycota</taxon>
        <taxon>Pezizomycotina</taxon>
        <taxon>Dothideomycetes</taxon>
        <taxon>Pleosporomycetidae</taxon>
        <taxon>Pleosporales</taxon>
        <taxon>Dothidotthiaceae</taxon>
        <taxon>Dothidotthia</taxon>
    </lineage>
</organism>
<dbReference type="OrthoDB" id="3437960at2759"/>
<proteinExistence type="predicted"/>
<evidence type="ECO:0000256" key="4">
    <source>
        <dbReference type="ARBA" id="ARBA00022771"/>
    </source>
</evidence>
<dbReference type="PROSITE" id="PS50157">
    <property type="entry name" value="ZINC_FINGER_C2H2_2"/>
    <property type="match status" value="4"/>
</dbReference>
<comment type="subcellular location">
    <subcellularLocation>
        <location evidence="1">Nucleus</location>
    </subcellularLocation>
</comment>
<dbReference type="InterPro" id="IPR050329">
    <property type="entry name" value="GLI_C2H2-zinc-finger"/>
</dbReference>
<accession>A0A6A6AHL0</accession>
<dbReference type="GO" id="GO:0008270">
    <property type="term" value="F:zinc ion binding"/>
    <property type="evidence" value="ECO:0007669"/>
    <property type="project" value="UniProtKB-KW"/>
</dbReference>
<dbReference type="EMBL" id="ML977502">
    <property type="protein sequence ID" value="KAF2131482.1"/>
    <property type="molecule type" value="Genomic_DNA"/>
</dbReference>
<dbReference type="PANTHER" id="PTHR19818">
    <property type="entry name" value="ZINC FINGER PROTEIN ZIC AND GLI"/>
    <property type="match status" value="1"/>
</dbReference>
<dbReference type="FunFam" id="3.30.160.60:FF:000446">
    <property type="entry name" value="Zinc finger protein"/>
    <property type="match status" value="1"/>
</dbReference>
<feature type="domain" description="C2H2-type" evidence="9">
    <location>
        <begin position="551"/>
        <end position="579"/>
    </location>
</feature>
<evidence type="ECO:0000256" key="8">
    <source>
        <dbReference type="PROSITE-ProRule" id="PRU00042"/>
    </source>
</evidence>
<sequence length="680" mass="75394">MTNLSDNDSAFGDEPFFWNTDPMFSSLAAPLAGSKRSLENDDAKIQSGLTHQKEPKAGHFIDECCTHCPEPCDEACDRPSKRRASPIKVGEFHSMTTEPHASFDTDHQFPDDCFEKFCQECNIEPSCPPECAVPCPGESSCSPEDACFDPSCDQRGEHCSDGCIDPECTKLSCPHEPCFCQKCDAQPCPLGDLHNECHSAHSAPTQTGTIYCYDDSPCHFQEGYHETNNGLSSFETYPCFSQTHPYMGGNNNTGHASSVPTPLLSPSNYTSLESAFTSEPSPAPGQTNFSNCYLNVSSDHCHIDNACCHGTKRACGDHPSAPQLHLDMWNSSIAQGNGLAHNFMGFGINTSHPTSPVSSVHPSMGSSLFNNSLDQSILGFHNQSWTLPDSSFSNSFHFNAPGMNKLDFLATALQQEFMNPTSSLANTPSVDPGSVSGTVSFAGTSSDSQNCTCRWQHAPGILCLAAFDSAEALHKHMKAAHVDNCTRCFCQWEACEASSKDFKQRSKLSRHLLGHAGYRPYACSYEGCDKTFATNQAKDNHERTHTGERPYVCDRCGYTTTTHTQLQTHISALHEGKKPHKCRFCDFTCADSSNLSKHERTHQTLRPYRCPHPNCTFKPDCRWENLKRHLRRSGHCPQLLFDDSEEYRVYRESVRHEIDDWHRRNEDSGTGKLGRRKGRG</sequence>
<evidence type="ECO:0000256" key="5">
    <source>
        <dbReference type="ARBA" id="ARBA00022833"/>
    </source>
</evidence>
<dbReference type="GeneID" id="54408179"/>
<evidence type="ECO:0000256" key="7">
    <source>
        <dbReference type="ARBA" id="ARBA00023242"/>
    </source>
</evidence>
<dbReference type="InterPro" id="IPR036236">
    <property type="entry name" value="Znf_C2H2_sf"/>
</dbReference>
<dbReference type="PROSITE" id="PS00028">
    <property type="entry name" value="ZINC_FINGER_C2H2_1"/>
    <property type="match status" value="2"/>
</dbReference>
<keyword evidence="4 8" id="KW-0863">Zinc-finger</keyword>
<keyword evidence="5" id="KW-0862">Zinc</keyword>
<dbReference type="PANTHER" id="PTHR19818:SF139">
    <property type="entry name" value="PAIR-RULE PROTEIN ODD-PAIRED"/>
    <property type="match status" value="1"/>
</dbReference>
<keyword evidence="3" id="KW-0677">Repeat</keyword>
<feature type="domain" description="C2H2-type" evidence="9">
    <location>
        <begin position="493"/>
        <end position="520"/>
    </location>
</feature>
<protein>
    <recommendedName>
        <fullName evidence="9">C2H2-type domain-containing protein</fullName>
    </recommendedName>
</protein>
<dbReference type="SMART" id="SM00355">
    <property type="entry name" value="ZnF_C2H2"/>
    <property type="match status" value="6"/>
</dbReference>
<dbReference type="SUPFAM" id="SSF57667">
    <property type="entry name" value="beta-beta-alpha zinc fingers"/>
    <property type="match status" value="3"/>
</dbReference>
<evidence type="ECO:0000256" key="1">
    <source>
        <dbReference type="ARBA" id="ARBA00004123"/>
    </source>
</evidence>
<dbReference type="AlphaFoldDB" id="A0A6A6AHL0"/>
<dbReference type="GO" id="GO:0045944">
    <property type="term" value="P:positive regulation of transcription by RNA polymerase II"/>
    <property type="evidence" value="ECO:0007669"/>
    <property type="project" value="UniProtKB-ARBA"/>
</dbReference>
<dbReference type="Gene3D" id="3.30.160.60">
    <property type="entry name" value="Classic Zinc Finger"/>
    <property type="match status" value="4"/>
</dbReference>
<gene>
    <name evidence="10" type="ORF">P153DRAFT_365062</name>
</gene>
<dbReference type="InterPro" id="IPR013087">
    <property type="entry name" value="Znf_C2H2_type"/>
</dbReference>
<dbReference type="FunFam" id="3.30.160.60:FF:000614">
    <property type="entry name" value="Zinc finger protein 142"/>
    <property type="match status" value="1"/>
</dbReference>